<organism evidence="1 2">
    <name type="scientific">Hyalella azteca</name>
    <name type="common">Amphipod</name>
    <dbReference type="NCBI Taxonomy" id="294128"/>
    <lineage>
        <taxon>Eukaryota</taxon>
        <taxon>Metazoa</taxon>
        <taxon>Ecdysozoa</taxon>
        <taxon>Arthropoda</taxon>
        <taxon>Crustacea</taxon>
        <taxon>Multicrustacea</taxon>
        <taxon>Malacostraca</taxon>
        <taxon>Eumalacostraca</taxon>
        <taxon>Peracarida</taxon>
        <taxon>Amphipoda</taxon>
        <taxon>Senticaudata</taxon>
        <taxon>Talitrida</taxon>
        <taxon>Talitroidea</taxon>
        <taxon>Hyalellidae</taxon>
        <taxon>Hyalella</taxon>
    </lineage>
</organism>
<accession>A0A8B7NHX6</accession>
<dbReference type="KEGG" id="hazt:108670289"/>
<dbReference type="PANTHER" id="PTHR10773:SF19">
    <property type="match status" value="1"/>
</dbReference>
<dbReference type="AlphaFoldDB" id="A0A8B7NHX6"/>
<reference evidence="2" key="1">
    <citation type="submission" date="2025-08" db="UniProtKB">
        <authorList>
            <consortium name="RefSeq"/>
        </authorList>
    </citation>
    <scope>IDENTIFICATION</scope>
    <source>
        <tissue evidence="2">Whole organism</tissue>
    </source>
</reference>
<name>A0A8B7NHX6_HYAAZ</name>
<keyword evidence="1" id="KW-1185">Reference proteome</keyword>
<evidence type="ECO:0000313" key="1">
    <source>
        <dbReference type="Proteomes" id="UP000694843"/>
    </source>
</evidence>
<gene>
    <name evidence="2" type="primary">LOC108670289</name>
</gene>
<protein>
    <submittedName>
        <fullName evidence="2">Uncharacterized protein LOC108670289</fullName>
    </submittedName>
</protein>
<dbReference type="PANTHER" id="PTHR10773">
    <property type="entry name" value="DNA-DIRECTED RNA POLYMERASES I, II, AND III SUBUNIT RPABC2"/>
    <property type="match status" value="1"/>
</dbReference>
<dbReference type="GeneID" id="108670289"/>
<evidence type="ECO:0000313" key="2">
    <source>
        <dbReference type="RefSeq" id="XP_018013239.1"/>
    </source>
</evidence>
<proteinExistence type="predicted"/>
<dbReference type="OrthoDB" id="6352385at2759"/>
<dbReference type="RefSeq" id="XP_018013239.1">
    <property type="nucleotide sequence ID" value="XM_018157750.2"/>
</dbReference>
<dbReference type="Proteomes" id="UP000694843">
    <property type="component" value="Unplaced"/>
</dbReference>
<sequence>MSEAGSFYTTVDIEGNHLHALSAIPMNDELAEAERDVLKEFVELCPLDGKHQSKRKLQGKLATGKRMKKLKREQQPPKEFKRISCKCWFHCDKIPEDALRKVFEQFTKMKTWNEQSVFISSLICEGPVMNHRCSDLDKRRTKSMKYYLGDYQVCKKVFATTLGITMSRISYLIDVKKKDGIVFPDKRGKKIPANKKLKNMKKNSSFSHGVVERSSNASSGVASTVASASGLRTSSDDYNTPCGTVFAPGMYHLLDPKSGMETMMAMAPKIEQEVDNEDSIDPGSFRKLLRQRGLSYVSRQGKLVPPATFKYERCYCTNECHTLPEEDRQEIFENFWLLGSWDVQSAFLRSHMVEVPVKDNPKTAAKKRRTRVVHYYLKDTRVCKKTFANTLCVTQSRLDYLLTAKSAPCGSLIQDMRGRKVPGNKIPDITYTKIYEFLSKFPKYKSMHSRDKVFFHSDLTKKELHQRFCEEYPQNSISMFIFRQALKRYNIEIYSFDSDSCSKCDKFSNTRKASISFEERVLLAEESHYHEQKTTEARTALKKCETIARSDPRHLCFTFSLGKTQCLPHLSVPIAVCKRRMWLFNLGINDRRDNSSYISMWSEVDGRCGCDEVASSLLEYLNRRPLNSYSAISSFSDSFGGSNWKKTFIALLMYVCGTSSIESWTHTFLESGHNLLPNDADFAKIEKSKKLKENIYDYDHWTLNMMECRFNVLHMKGRFLKVSQLCNLHSFREVDCYGEAFTWPEVKWLRVSRASTVIEFKTSLVPEHPSRWVDLGKALPNERVGALEKLHLQPIKISKEKYMDILSLGEYLPTPSYNYYKNVPHKDRDGGVEHFPGEEIRA</sequence>